<dbReference type="PANTHER" id="PTHR30055">
    <property type="entry name" value="HTH-TYPE TRANSCRIPTIONAL REGULATOR RUTR"/>
    <property type="match status" value="1"/>
</dbReference>
<dbReference type="FunFam" id="1.10.10.60:FF:000141">
    <property type="entry name" value="TetR family transcriptional regulator"/>
    <property type="match status" value="2"/>
</dbReference>
<evidence type="ECO:0000256" key="6">
    <source>
        <dbReference type="SAM" id="MobiDB-lite"/>
    </source>
</evidence>
<dbReference type="Gene3D" id="1.10.357.10">
    <property type="entry name" value="Tetracycline Repressor, domain 2"/>
    <property type="match status" value="2"/>
</dbReference>
<evidence type="ECO:0000313" key="8">
    <source>
        <dbReference type="EMBL" id="BBZ14851.1"/>
    </source>
</evidence>
<dbReference type="Proteomes" id="UP000467379">
    <property type="component" value="Plasmid pJCM12687"/>
</dbReference>
<dbReference type="InterPro" id="IPR050109">
    <property type="entry name" value="HTH-type_TetR-like_transc_reg"/>
</dbReference>
<protein>
    <recommendedName>
        <fullName evidence="7">HTH tetR-type domain-containing protein</fullName>
    </recommendedName>
</protein>
<dbReference type="RefSeq" id="WP_083130757.1">
    <property type="nucleotide sequence ID" value="NZ_JACKTX010000019.1"/>
</dbReference>
<reference evidence="8 11" key="2">
    <citation type="journal article" date="2019" name="Emerg. Microbes Infect.">
        <title>Comprehensive subspecies identification of 175 nontuberculous mycobacteria species based on 7547 genomic profiles.</title>
        <authorList>
            <person name="Matsumoto Y."/>
            <person name="Kinjo T."/>
            <person name="Motooka D."/>
            <person name="Nabeya D."/>
            <person name="Jung N."/>
            <person name="Uechi K."/>
            <person name="Horii T."/>
            <person name="Iida T."/>
            <person name="Fujita J."/>
            <person name="Nakamura S."/>
        </authorList>
    </citation>
    <scope>NUCLEOTIDE SEQUENCE [LARGE SCALE GENOMIC DNA]</scope>
    <source>
        <strain evidence="8 11">JCM 12687</strain>
        <plasmid evidence="8">pJCM12687</plasmid>
    </source>
</reference>
<proteinExistence type="predicted"/>
<feature type="DNA-binding region" description="H-T-H motif" evidence="5">
    <location>
        <begin position="273"/>
        <end position="292"/>
    </location>
</feature>
<evidence type="ECO:0000256" key="1">
    <source>
        <dbReference type="ARBA" id="ARBA00011738"/>
    </source>
</evidence>
<keyword evidence="8" id="KW-0614">Plasmid</keyword>
<dbReference type="InterPro" id="IPR001647">
    <property type="entry name" value="HTH_TetR"/>
</dbReference>
<gene>
    <name evidence="9" type="ORF">BST20_07415</name>
    <name evidence="8" type="ORF">MBRA_50460</name>
</gene>
<keyword evidence="4" id="KW-0804">Transcription</keyword>
<dbReference type="PANTHER" id="PTHR30055:SF234">
    <property type="entry name" value="HTH-TYPE TRANSCRIPTIONAL REGULATOR BETI"/>
    <property type="match status" value="1"/>
</dbReference>
<dbReference type="PRINTS" id="PR00455">
    <property type="entry name" value="HTHTETR"/>
</dbReference>
<comment type="subunit">
    <text evidence="1">Homodimer.</text>
</comment>
<dbReference type="Proteomes" id="UP000192441">
    <property type="component" value="Unassembled WGS sequence"/>
</dbReference>
<reference evidence="8" key="3">
    <citation type="submission" date="2020-02" db="EMBL/GenBank/DDBJ databases">
        <authorList>
            <person name="Matsumoto Y."/>
            <person name="Motooka D."/>
            <person name="Nakamura S."/>
        </authorList>
    </citation>
    <scope>NUCLEOTIDE SEQUENCE</scope>
    <source>
        <strain evidence="8">JCM 12687</strain>
        <plasmid evidence="8">pJCM12687</plasmid>
    </source>
</reference>
<geneLocation type="plasmid" evidence="8 11">
    <name>pJCM12687</name>
</geneLocation>
<evidence type="ECO:0000259" key="7">
    <source>
        <dbReference type="PROSITE" id="PS50977"/>
    </source>
</evidence>
<reference evidence="9 10" key="1">
    <citation type="submission" date="2016-12" db="EMBL/GenBank/DDBJ databases">
        <title>The new phylogeny of genus Mycobacterium.</title>
        <authorList>
            <person name="Tortoli E."/>
            <person name="Trovato A."/>
            <person name="Cirillo D.M."/>
        </authorList>
    </citation>
    <scope>NUCLEOTIDE SEQUENCE [LARGE SCALE GENOMIC DNA]</scope>
    <source>
        <strain evidence="9 10">DSM 44624</strain>
    </source>
</reference>
<organism evidence="9 10">
    <name type="scientific">Mycobacterium branderi</name>
    <dbReference type="NCBI Taxonomy" id="43348"/>
    <lineage>
        <taxon>Bacteria</taxon>
        <taxon>Bacillati</taxon>
        <taxon>Actinomycetota</taxon>
        <taxon>Actinomycetes</taxon>
        <taxon>Mycobacteriales</taxon>
        <taxon>Mycobacteriaceae</taxon>
        <taxon>Mycobacterium</taxon>
    </lineage>
</organism>
<evidence type="ECO:0000256" key="5">
    <source>
        <dbReference type="PROSITE-ProRule" id="PRU00335"/>
    </source>
</evidence>
<evidence type="ECO:0000313" key="9">
    <source>
        <dbReference type="EMBL" id="ORA40358.1"/>
    </source>
</evidence>
<dbReference type="EMBL" id="MVHM01000002">
    <property type="protein sequence ID" value="ORA40358.1"/>
    <property type="molecule type" value="Genomic_DNA"/>
</dbReference>
<name>A0A7I7WE06_9MYCO</name>
<dbReference type="SUPFAM" id="SSF46689">
    <property type="entry name" value="Homeodomain-like"/>
    <property type="match status" value="2"/>
</dbReference>
<feature type="domain" description="HTH tetR-type" evidence="7">
    <location>
        <begin position="25"/>
        <end position="85"/>
    </location>
</feature>
<dbReference type="EMBL" id="AP022607">
    <property type="protein sequence ID" value="BBZ14851.1"/>
    <property type="molecule type" value="Genomic_DNA"/>
</dbReference>
<sequence length="439" mass="47120">MMTSPATLRRPGYAPANSAVGRRGLHTRQRIVASAGELFVAQGYHGTSLDAIAKAVGGSRATIYQYFPGKEQILVELFRHAEPAVLEHGRSLGRLGPDADGMRHLHQWLAEWAALYDRHAVVLLELPGVGTIEGIPEINAGAVSGRYADMITGKLRDAGVVGIDPADAAGALLRIAHMVNLYRFRAMFGLRSSARTSASLAIAMQLLLFPDTPDDVIATVADEPATAHVPELPDDTEPPAFSRPDALALSPIRQDILTAASALFAERGYYAVAMEDIASAAAISRATLYRHFGSKVKILAELTDGAILAARYLSGELRQLAEQGPDIDALQRWLTVFVIHNRRFSGVTRAWYDGTLAQQLPVDAVTHGVGAFHRAVVALLGRVQLPAGMDMTVAAAVFLTVLGRLTELSASAHPENTADETAALMLTVLRRSLRIDTMS</sequence>
<keyword evidence="3 5" id="KW-0238">DNA-binding</keyword>
<evidence type="ECO:0000256" key="3">
    <source>
        <dbReference type="ARBA" id="ARBA00023125"/>
    </source>
</evidence>
<dbReference type="GO" id="GO:0000976">
    <property type="term" value="F:transcription cis-regulatory region binding"/>
    <property type="evidence" value="ECO:0007669"/>
    <property type="project" value="TreeGrafter"/>
</dbReference>
<evidence type="ECO:0000313" key="11">
    <source>
        <dbReference type="Proteomes" id="UP000467379"/>
    </source>
</evidence>
<feature type="DNA-binding region" description="H-T-H motif" evidence="5">
    <location>
        <begin position="48"/>
        <end position="67"/>
    </location>
</feature>
<dbReference type="AlphaFoldDB" id="A0A7I7WE06"/>
<dbReference type="GO" id="GO:0045892">
    <property type="term" value="P:negative regulation of DNA-templated transcription"/>
    <property type="evidence" value="ECO:0007669"/>
    <property type="project" value="UniProtKB-ARBA"/>
</dbReference>
<keyword evidence="11" id="KW-1185">Reference proteome</keyword>
<dbReference type="InterPro" id="IPR009057">
    <property type="entry name" value="Homeodomain-like_sf"/>
</dbReference>
<dbReference type="OrthoDB" id="5112469at2"/>
<evidence type="ECO:0000313" key="10">
    <source>
        <dbReference type="Proteomes" id="UP000192441"/>
    </source>
</evidence>
<evidence type="ECO:0000256" key="4">
    <source>
        <dbReference type="ARBA" id="ARBA00023163"/>
    </source>
</evidence>
<evidence type="ECO:0000256" key="2">
    <source>
        <dbReference type="ARBA" id="ARBA00023015"/>
    </source>
</evidence>
<feature type="region of interest" description="Disordered" evidence="6">
    <location>
        <begin position="1"/>
        <end position="21"/>
    </location>
</feature>
<keyword evidence="2" id="KW-0805">Transcription regulation</keyword>
<dbReference type="GO" id="GO:0003700">
    <property type="term" value="F:DNA-binding transcription factor activity"/>
    <property type="evidence" value="ECO:0007669"/>
    <property type="project" value="TreeGrafter"/>
</dbReference>
<dbReference type="PROSITE" id="PS50977">
    <property type="entry name" value="HTH_TETR_2"/>
    <property type="match status" value="2"/>
</dbReference>
<feature type="domain" description="HTH tetR-type" evidence="7">
    <location>
        <begin position="250"/>
        <end position="310"/>
    </location>
</feature>
<accession>A0A7I7WE06</accession>
<dbReference type="Pfam" id="PF00440">
    <property type="entry name" value="TetR_N"/>
    <property type="match status" value="2"/>
</dbReference>